<evidence type="ECO:0000313" key="3">
    <source>
        <dbReference type="EMBL" id="GHJ85480.1"/>
    </source>
</evidence>
<evidence type="ECO:0000259" key="2">
    <source>
        <dbReference type="PROSITE" id="PS51176"/>
    </source>
</evidence>
<dbReference type="PANTHER" id="PTHR21363">
    <property type="entry name" value="PREPHENATE DEHYDROGENASE"/>
    <property type="match status" value="1"/>
</dbReference>
<dbReference type="InterPro" id="IPR012385">
    <property type="entry name" value="Prephenate_DH_fun"/>
</dbReference>
<organism evidence="3 4">
    <name type="scientific">Naganishia liquefaciens</name>
    <dbReference type="NCBI Taxonomy" id="104408"/>
    <lineage>
        <taxon>Eukaryota</taxon>
        <taxon>Fungi</taxon>
        <taxon>Dikarya</taxon>
        <taxon>Basidiomycota</taxon>
        <taxon>Agaricomycotina</taxon>
        <taxon>Tremellomycetes</taxon>
        <taxon>Filobasidiales</taxon>
        <taxon>Filobasidiaceae</taxon>
        <taxon>Naganishia</taxon>
    </lineage>
</organism>
<keyword evidence="1" id="KW-0560">Oxidoreductase</keyword>
<protein>
    <recommendedName>
        <fullName evidence="2">Prephenate/arogenate dehydrogenase domain-containing protein</fullName>
    </recommendedName>
</protein>
<dbReference type="OrthoDB" id="5399569at2759"/>
<dbReference type="InterPro" id="IPR050812">
    <property type="entry name" value="Preph/Arog_dehydrog"/>
</dbReference>
<evidence type="ECO:0000256" key="1">
    <source>
        <dbReference type="ARBA" id="ARBA00023002"/>
    </source>
</evidence>
<dbReference type="GO" id="GO:0070403">
    <property type="term" value="F:NAD+ binding"/>
    <property type="evidence" value="ECO:0007669"/>
    <property type="project" value="TreeGrafter"/>
</dbReference>
<dbReference type="InterPro" id="IPR036291">
    <property type="entry name" value="NAD(P)-bd_dom_sf"/>
</dbReference>
<dbReference type="Gene3D" id="1.10.3660.10">
    <property type="entry name" value="6-phosphogluconate dehydrogenase C-terminal like domain"/>
    <property type="match status" value="2"/>
</dbReference>
<dbReference type="PANTHER" id="PTHR21363:SF0">
    <property type="entry name" value="PREPHENATE DEHYDROGENASE [NADP(+)]"/>
    <property type="match status" value="1"/>
</dbReference>
<name>A0A8H3YDI4_9TREE</name>
<keyword evidence="4" id="KW-1185">Reference proteome</keyword>
<proteinExistence type="predicted"/>
<dbReference type="EMBL" id="BLZA01000011">
    <property type="protein sequence ID" value="GHJ85480.1"/>
    <property type="molecule type" value="Genomic_DNA"/>
</dbReference>
<accession>A0A8H3YDI4</accession>
<dbReference type="InterPro" id="IPR008927">
    <property type="entry name" value="6-PGluconate_DH-like_C_sf"/>
</dbReference>
<feature type="domain" description="Prephenate/arogenate dehydrogenase" evidence="2">
    <location>
        <begin position="11"/>
        <end position="297"/>
    </location>
</feature>
<dbReference type="SUPFAM" id="SSF51735">
    <property type="entry name" value="NAD(P)-binding Rossmann-fold domains"/>
    <property type="match status" value="1"/>
</dbReference>
<dbReference type="Proteomes" id="UP000620104">
    <property type="component" value="Unassembled WGS sequence"/>
</dbReference>
<dbReference type="InterPro" id="IPR003099">
    <property type="entry name" value="Prephen_DH"/>
</dbReference>
<dbReference type="AlphaFoldDB" id="A0A8H3YDI4"/>
<comment type="caution">
    <text evidence="3">The sequence shown here is derived from an EMBL/GenBank/DDBJ whole genome shotgun (WGS) entry which is preliminary data.</text>
</comment>
<dbReference type="SUPFAM" id="SSF48179">
    <property type="entry name" value="6-phosphogluconate dehydrogenase C-terminal domain-like"/>
    <property type="match status" value="2"/>
</dbReference>
<sequence length="483" mass="53906">MSNGIQDISDLQIGLIGMGEASVEMGKMYARRLAAGGMKKICVCDRFERYEALREEMKDVPTIQVLKDGHQVSRISDFIIYSVEAEFISQVVSTYGPSTKPNAIVAGQTSVKAPEREAFEKYLPDDVHIVSVHSLHGPTVTTEGQPLVIIQHRAPDEKVRIVERILESFKSRYVYLTYEEHDLVTANTQAVTHAAFLSMGTAWKNSQDYPWETERYVGGIEIVKINIALRIYSNKWHVYAGLAILNPSAREQIRMYAQCATDIFKLMIEEKKDMLRQRMYEARQGVFGWTPEQEGDAETTTGSKQRKPILLSDRILDQFSLGPKPAAGEPVRPNSHLSLLAMVDCWHKLGIKPYDHLDVAGTPVFMLWIGVAEYLFRSTERLEVAIDCAIGDKTHRSDDTEFVVAARGWSQCVSFGSFDLYRNRFEETASFFAPRFQEATVIGGKMIKTILDESAQAKAAAEAKASARVSAAASAAASDKTSV</sequence>
<dbReference type="GO" id="GO:0006571">
    <property type="term" value="P:tyrosine biosynthetic process"/>
    <property type="evidence" value="ECO:0007669"/>
    <property type="project" value="InterPro"/>
</dbReference>
<dbReference type="PROSITE" id="PS51176">
    <property type="entry name" value="PDH_ADH"/>
    <property type="match status" value="1"/>
</dbReference>
<evidence type="ECO:0000313" key="4">
    <source>
        <dbReference type="Proteomes" id="UP000620104"/>
    </source>
</evidence>
<dbReference type="GO" id="GO:0008977">
    <property type="term" value="F:prephenate dehydrogenase (NAD+) activity"/>
    <property type="evidence" value="ECO:0007669"/>
    <property type="project" value="InterPro"/>
</dbReference>
<dbReference type="PIRSF" id="PIRSF036510">
    <property type="entry name" value="PDH_fung"/>
    <property type="match status" value="1"/>
</dbReference>
<dbReference type="Gene3D" id="3.40.50.720">
    <property type="entry name" value="NAD(P)-binding Rossmann-like Domain"/>
    <property type="match status" value="1"/>
</dbReference>
<gene>
    <name evidence="3" type="ORF">NliqN6_1882</name>
</gene>
<reference evidence="3" key="1">
    <citation type="submission" date="2020-07" db="EMBL/GenBank/DDBJ databases">
        <title>Draft Genome Sequence of a Deep-Sea Yeast, Naganishia (Cryptococcus) liquefaciens strain N6.</title>
        <authorList>
            <person name="Han Y.W."/>
            <person name="Kajitani R."/>
            <person name="Morimoto H."/>
            <person name="Parhat M."/>
            <person name="Tsubouchi H."/>
            <person name="Bakenova O."/>
            <person name="Ogata M."/>
            <person name="Argunhan B."/>
            <person name="Aoki R."/>
            <person name="Kajiwara S."/>
            <person name="Itoh T."/>
            <person name="Iwasaki H."/>
        </authorList>
    </citation>
    <scope>NUCLEOTIDE SEQUENCE</scope>
    <source>
        <strain evidence="3">N6</strain>
    </source>
</reference>
<dbReference type="FunFam" id="1.10.3660.10:FF:000004">
    <property type="entry name" value="Prephenate dehydrogenase [NADP(+)]"/>
    <property type="match status" value="1"/>
</dbReference>
<dbReference type="GO" id="GO:0004665">
    <property type="term" value="F:prephenate dehydrogenase (NADP+) activity"/>
    <property type="evidence" value="ECO:0007669"/>
    <property type="project" value="InterPro"/>
</dbReference>